<dbReference type="SUPFAM" id="SSF52058">
    <property type="entry name" value="L domain-like"/>
    <property type="match status" value="1"/>
</dbReference>
<sequence length="760" mass="81910">MRRKLISTLLAVAMLTALLPTAFAADTVTRAEWISRLVETFSMTVEDDSNMPDNYFSDISEADSCYRDILVAVEFGVIDLEEGEAFAPNESATREFAARTLNSCLQFRLDEDSEYTYSEADSVTYPDDIQIAVNRNWFALSGSDFLPEKAITAAEAQTMLNDAKSVLADDEIDENYNSTYEFEDGVIVIPENVDTVIDSGYTVTITDYEPGIAVGDTFVVYNSGYPVALDALSVDTLDNVTVISAHKNEDAITAADSEGSIDIDLEDFEANELSTYTITNTETLETEEMAIELYSIDYDKASKTLTASQNISVGGAAAGTVTVRLKNLKLDHKESLKTFSAKAIVTADTTVTTEISFDFGSYAGIPSSITLGAIPIAGVGAISLSMEYSLTGGVSMSWDGELKAGISYDDGDLRLIKGYTKKGFSFTAEAQVRAGLRLAADIDLVFVKGVIYGTVGVKMSFKLDAFDSGAPKSCVTIKGYLYAQAGASASVFGQSIPIETQDIFTESNSPVRVVYHYEDGVFVSSCARGLSLKYTTSTSSRYFNPSPSYGQGSYGGGGTAEPVIIWEYKADNDGNATITKYSGNASAVAVPSKIDGYTVTKIGSSAFSGNTAIRSVTMPNTVTEIVSKAFQNCTNLSNVNLPPNITVLGYQAFSGCSSLTEIFIPKTLENTNRYWSGVKASNGPFCNSGIVTATVEDGMTKLPYELFAGMYNLKNVILPDTLIEIQAGAFAYCTSLETIELPQYITEIEHEVFYNCTNLS</sequence>
<dbReference type="InterPro" id="IPR032675">
    <property type="entry name" value="LRR_dom_sf"/>
</dbReference>
<accession>A0A9D1SEA6</accession>
<dbReference type="InterPro" id="IPR026906">
    <property type="entry name" value="LRR_5"/>
</dbReference>
<proteinExistence type="predicted"/>
<dbReference type="EMBL" id="DVNB01000020">
    <property type="protein sequence ID" value="HIU56468.1"/>
    <property type="molecule type" value="Genomic_DNA"/>
</dbReference>
<protein>
    <submittedName>
        <fullName evidence="4">Leucine-rich repeat domain-containing protein</fullName>
    </submittedName>
</protein>
<gene>
    <name evidence="4" type="ORF">IAA61_01480</name>
</gene>
<dbReference type="InterPro" id="IPR001119">
    <property type="entry name" value="SLH_dom"/>
</dbReference>
<reference evidence="4" key="1">
    <citation type="submission" date="2020-10" db="EMBL/GenBank/DDBJ databases">
        <authorList>
            <person name="Gilroy R."/>
        </authorList>
    </citation>
    <scope>NUCLEOTIDE SEQUENCE</scope>
    <source>
        <strain evidence="4">USAMLcec3-3695</strain>
    </source>
</reference>
<evidence type="ECO:0000256" key="2">
    <source>
        <dbReference type="SAM" id="SignalP"/>
    </source>
</evidence>
<dbReference type="PROSITE" id="PS51272">
    <property type="entry name" value="SLH"/>
    <property type="match status" value="1"/>
</dbReference>
<dbReference type="Gene3D" id="3.80.10.10">
    <property type="entry name" value="Ribonuclease Inhibitor"/>
    <property type="match status" value="2"/>
</dbReference>
<reference evidence="4" key="2">
    <citation type="journal article" date="2021" name="PeerJ">
        <title>Extensive microbial diversity within the chicken gut microbiome revealed by metagenomics and culture.</title>
        <authorList>
            <person name="Gilroy R."/>
            <person name="Ravi A."/>
            <person name="Getino M."/>
            <person name="Pursley I."/>
            <person name="Horton D.L."/>
            <person name="Alikhan N.F."/>
            <person name="Baker D."/>
            <person name="Gharbi K."/>
            <person name="Hall N."/>
            <person name="Watson M."/>
            <person name="Adriaenssens E.M."/>
            <person name="Foster-Nyarko E."/>
            <person name="Jarju S."/>
            <person name="Secka A."/>
            <person name="Antonio M."/>
            <person name="Oren A."/>
            <person name="Chaudhuri R.R."/>
            <person name="La Ragione R."/>
            <person name="Hildebrand F."/>
            <person name="Pallen M.J."/>
        </authorList>
    </citation>
    <scope>NUCLEOTIDE SEQUENCE</scope>
    <source>
        <strain evidence="4">USAMLcec3-3695</strain>
    </source>
</reference>
<dbReference type="InterPro" id="IPR053139">
    <property type="entry name" value="Surface_bspA-like"/>
</dbReference>
<organism evidence="4 5">
    <name type="scientific">Candidatus Ornithomonoglobus merdipullorum</name>
    <dbReference type="NCBI Taxonomy" id="2840895"/>
    <lineage>
        <taxon>Bacteria</taxon>
        <taxon>Bacillati</taxon>
        <taxon>Bacillota</taxon>
        <taxon>Clostridia</taxon>
        <taxon>Candidatus Ornithomonoglobus</taxon>
    </lineage>
</organism>
<keyword evidence="2" id="KW-0732">Signal</keyword>
<feature type="signal peptide" evidence="2">
    <location>
        <begin position="1"/>
        <end position="24"/>
    </location>
</feature>
<dbReference type="Proteomes" id="UP000824109">
    <property type="component" value="Unassembled WGS sequence"/>
</dbReference>
<dbReference type="PANTHER" id="PTHR45661">
    <property type="entry name" value="SURFACE ANTIGEN"/>
    <property type="match status" value="1"/>
</dbReference>
<evidence type="ECO:0000256" key="1">
    <source>
        <dbReference type="ARBA" id="ARBA00022737"/>
    </source>
</evidence>
<dbReference type="PANTHER" id="PTHR45661:SF3">
    <property type="entry name" value="IG-LIKE DOMAIN-CONTAINING PROTEIN"/>
    <property type="match status" value="1"/>
</dbReference>
<dbReference type="Pfam" id="PF13306">
    <property type="entry name" value="LRR_5"/>
    <property type="match status" value="2"/>
</dbReference>
<evidence type="ECO:0000313" key="4">
    <source>
        <dbReference type="EMBL" id="HIU56468.1"/>
    </source>
</evidence>
<comment type="caution">
    <text evidence="4">The sequence shown here is derived from an EMBL/GenBank/DDBJ whole genome shotgun (WGS) entry which is preliminary data.</text>
</comment>
<keyword evidence="1" id="KW-0677">Repeat</keyword>
<feature type="domain" description="SLH" evidence="3">
    <location>
        <begin position="52"/>
        <end position="115"/>
    </location>
</feature>
<feature type="chain" id="PRO_5038952447" evidence="2">
    <location>
        <begin position="25"/>
        <end position="760"/>
    </location>
</feature>
<evidence type="ECO:0000313" key="5">
    <source>
        <dbReference type="Proteomes" id="UP000824109"/>
    </source>
</evidence>
<name>A0A9D1SEA6_9FIRM</name>
<dbReference type="AlphaFoldDB" id="A0A9D1SEA6"/>
<feature type="non-terminal residue" evidence="4">
    <location>
        <position position="760"/>
    </location>
</feature>
<evidence type="ECO:0000259" key="3">
    <source>
        <dbReference type="PROSITE" id="PS51272"/>
    </source>
</evidence>